<dbReference type="EMBL" id="MU006783">
    <property type="protein sequence ID" value="KAF2641262.1"/>
    <property type="molecule type" value="Genomic_DNA"/>
</dbReference>
<dbReference type="PANTHER" id="PTHR42085">
    <property type="entry name" value="F-BOX DOMAIN-CONTAINING PROTEIN"/>
    <property type="match status" value="1"/>
</dbReference>
<dbReference type="InterPro" id="IPR038883">
    <property type="entry name" value="AN11006-like"/>
</dbReference>
<proteinExistence type="predicted"/>
<dbReference type="PANTHER" id="PTHR42085:SF2">
    <property type="entry name" value="F-BOX DOMAIN-CONTAINING PROTEIN"/>
    <property type="match status" value="1"/>
</dbReference>
<organism evidence="1 2">
    <name type="scientific">Massarina eburnea CBS 473.64</name>
    <dbReference type="NCBI Taxonomy" id="1395130"/>
    <lineage>
        <taxon>Eukaryota</taxon>
        <taxon>Fungi</taxon>
        <taxon>Dikarya</taxon>
        <taxon>Ascomycota</taxon>
        <taxon>Pezizomycotina</taxon>
        <taxon>Dothideomycetes</taxon>
        <taxon>Pleosporomycetidae</taxon>
        <taxon>Pleosporales</taxon>
        <taxon>Massarineae</taxon>
        <taxon>Massarinaceae</taxon>
        <taxon>Massarina</taxon>
    </lineage>
</organism>
<sequence length="240" mass="27277">MASNLPHLQSTNAPLPPFLRLPASIRQRIYTYLLPPAPSETTTYINYSLDWPWFENPSNTTFNGTYQLDLCRCPQNPQKPRTSNRETEDHIYSRFKCYGPEVRFKSAREDLWVPGDAYGSSGQINFPRPGLRWEVGDEPASGLLMTCRQVYHEAVGSLYRGRNLCFLTGPCPRGRYQAYATQHFLTRLSSSARSHVTALSIIALPYEEDANPKDVVAAYMDLAIYIRQNLSAFETLNLSI</sequence>
<accession>A0A6A6S2A2</accession>
<evidence type="ECO:0000313" key="2">
    <source>
        <dbReference type="Proteomes" id="UP000799753"/>
    </source>
</evidence>
<reference evidence="1" key="1">
    <citation type="journal article" date="2020" name="Stud. Mycol.">
        <title>101 Dothideomycetes genomes: a test case for predicting lifestyles and emergence of pathogens.</title>
        <authorList>
            <person name="Haridas S."/>
            <person name="Albert R."/>
            <person name="Binder M."/>
            <person name="Bloem J."/>
            <person name="Labutti K."/>
            <person name="Salamov A."/>
            <person name="Andreopoulos B."/>
            <person name="Baker S."/>
            <person name="Barry K."/>
            <person name="Bills G."/>
            <person name="Bluhm B."/>
            <person name="Cannon C."/>
            <person name="Castanera R."/>
            <person name="Culley D."/>
            <person name="Daum C."/>
            <person name="Ezra D."/>
            <person name="Gonzalez J."/>
            <person name="Henrissat B."/>
            <person name="Kuo A."/>
            <person name="Liang C."/>
            <person name="Lipzen A."/>
            <person name="Lutzoni F."/>
            <person name="Magnuson J."/>
            <person name="Mondo S."/>
            <person name="Nolan M."/>
            <person name="Ohm R."/>
            <person name="Pangilinan J."/>
            <person name="Park H.-J."/>
            <person name="Ramirez L."/>
            <person name="Alfaro M."/>
            <person name="Sun H."/>
            <person name="Tritt A."/>
            <person name="Yoshinaga Y."/>
            <person name="Zwiers L.-H."/>
            <person name="Turgeon B."/>
            <person name="Goodwin S."/>
            <person name="Spatafora J."/>
            <person name="Crous P."/>
            <person name="Grigoriev I."/>
        </authorList>
    </citation>
    <scope>NUCLEOTIDE SEQUENCE</scope>
    <source>
        <strain evidence="1">CBS 473.64</strain>
    </source>
</reference>
<dbReference type="AlphaFoldDB" id="A0A6A6S2A2"/>
<evidence type="ECO:0000313" key="1">
    <source>
        <dbReference type="EMBL" id="KAF2641262.1"/>
    </source>
</evidence>
<keyword evidence="2" id="KW-1185">Reference proteome</keyword>
<dbReference type="Proteomes" id="UP000799753">
    <property type="component" value="Unassembled WGS sequence"/>
</dbReference>
<protein>
    <submittedName>
        <fullName evidence="1">Uncharacterized protein</fullName>
    </submittedName>
</protein>
<gene>
    <name evidence="1" type="ORF">P280DRAFT_398328</name>
</gene>
<feature type="non-terminal residue" evidence="1">
    <location>
        <position position="240"/>
    </location>
</feature>
<name>A0A6A6S2A2_9PLEO</name>
<dbReference type="OrthoDB" id="3750348at2759"/>